<dbReference type="CDD" id="cd06583">
    <property type="entry name" value="PGRP"/>
    <property type="match status" value="1"/>
</dbReference>
<feature type="domain" description="N-acetylmuramoyl-L-alanine amidase" evidence="5">
    <location>
        <begin position="216"/>
        <end position="353"/>
    </location>
</feature>
<dbReference type="RefSeq" id="XP_019545007.3">
    <property type="nucleotide sequence ID" value="XM_019689462.3"/>
</dbReference>
<reference evidence="8" key="1">
    <citation type="journal article" date="2015" name="Proc. Natl. Acad. Sci. U.S.A.">
        <title>Genome sequence of the Asian Tiger mosquito, Aedes albopictus, reveals insights into its biology, genetics, and evolution.</title>
        <authorList>
            <person name="Chen X.G."/>
            <person name="Jiang X."/>
            <person name="Gu J."/>
            <person name="Xu M."/>
            <person name="Wu Y."/>
            <person name="Deng Y."/>
            <person name="Zhang C."/>
            <person name="Bonizzoni M."/>
            <person name="Dermauw W."/>
            <person name="Vontas J."/>
            <person name="Armbruster P."/>
            <person name="Huang X."/>
            <person name="Yang Y."/>
            <person name="Zhang H."/>
            <person name="He W."/>
            <person name="Peng H."/>
            <person name="Liu Y."/>
            <person name="Wu K."/>
            <person name="Chen J."/>
            <person name="Lirakis M."/>
            <person name="Topalis P."/>
            <person name="Van Leeuwen T."/>
            <person name="Hall A.B."/>
            <person name="Jiang X."/>
            <person name="Thorpe C."/>
            <person name="Mueller R.L."/>
            <person name="Sun C."/>
            <person name="Waterhouse R.M."/>
            <person name="Yan G."/>
            <person name="Tu Z.J."/>
            <person name="Fang X."/>
            <person name="James A.A."/>
        </authorList>
    </citation>
    <scope>NUCLEOTIDE SEQUENCE [LARGE SCALE GENOMIC DNA]</scope>
    <source>
        <strain evidence="8">Foshan</strain>
    </source>
</reference>
<dbReference type="SMART" id="SM00701">
    <property type="entry name" value="PGRP"/>
    <property type="match status" value="1"/>
</dbReference>
<feature type="compositionally biased region" description="Polar residues" evidence="4">
    <location>
        <begin position="150"/>
        <end position="166"/>
    </location>
</feature>
<dbReference type="Gene3D" id="3.40.80.10">
    <property type="entry name" value="Peptidoglycan recognition protein-like"/>
    <property type="match status" value="1"/>
</dbReference>
<keyword evidence="8" id="KW-1185">Reference proteome</keyword>
<feature type="compositionally biased region" description="Acidic residues" evidence="4">
    <location>
        <begin position="173"/>
        <end position="182"/>
    </location>
</feature>
<feature type="region of interest" description="Disordered" evidence="4">
    <location>
        <begin position="150"/>
        <end position="182"/>
    </location>
</feature>
<dbReference type="Pfam" id="PF01510">
    <property type="entry name" value="Amidase_2"/>
    <property type="match status" value="1"/>
</dbReference>
<accession>A0ABM1ZCE9</accession>
<reference evidence="7" key="2">
    <citation type="submission" date="2025-05" db="UniProtKB">
        <authorList>
            <consortium name="EnsemblMetazoa"/>
        </authorList>
    </citation>
    <scope>IDENTIFICATION</scope>
    <source>
        <strain evidence="7">Foshan</strain>
    </source>
</reference>
<evidence type="ECO:0000256" key="4">
    <source>
        <dbReference type="SAM" id="MobiDB-lite"/>
    </source>
</evidence>
<dbReference type="PANTHER" id="PTHR11022:SF41">
    <property type="entry name" value="PEPTIDOGLYCAN-RECOGNITION PROTEIN LC-RELATED"/>
    <property type="match status" value="1"/>
</dbReference>
<proteinExistence type="inferred from homology"/>
<evidence type="ECO:0000259" key="6">
    <source>
        <dbReference type="SMART" id="SM00701"/>
    </source>
</evidence>
<feature type="compositionally biased region" description="Basic and acidic residues" evidence="4">
    <location>
        <begin position="1"/>
        <end position="10"/>
    </location>
</feature>
<dbReference type="InterPro" id="IPR002502">
    <property type="entry name" value="Amidase_domain"/>
</dbReference>
<evidence type="ECO:0000313" key="7">
    <source>
        <dbReference type="EnsemblMetazoa" id="AALFPA23_017184.P25057"/>
    </source>
</evidence>
<dbReference type="EnsemblMetazoa" id="AALFPA23_017184.R25057">
    <property type="protein sequence ID" value="AALFPA23_017184.P25057"/>
    <property type="gene ID" value="AALFPA23_017184"/>
</dbReference>
<dbReference type="InterPro" id="IPR015510">
    <property type="entry name" value="PGRP"/>
</dbReference>
<comment type="similarity">
    <text evidence="1">Belongs to the N-acetylmuramoyl-L-alanine amidase 2 family.</text>
</comment>
<evidence type="ECO:0000256" key="3">
    <source>
        <dbReference type="ARBA" id="ARBA00022859"/>
    </source>
</evidence>
<dbReference type="InterPro" id="IPR036505">
    <property type="entry name" value="Amidase/PGRP_sf"/>
</dbReference>
<dbReference type="PANTHER" id="PTHR11022">
    <property type="entry name" value="PEPTIDOGLYCAN RECOGNITION PROTEIN"/>
    <property type="match status" value="1"/>
</dbReference>
<feature type="region of interest" description="Disordered" evidence="4">
    <location>
        <begin position="1"/>
        <end position="20"/>
    </location>
</feature>
<dbReference type="InterPro" id="IPR006619">
    <property type="entry name" value="PGRP_domain_met/bac"/>
</dbReference>
<keyword evidence="2" id="KW-0399">Innate immunity</keyword>
<keyword evidence="3" id="KW-0391">Immunity</keyword>
<evidence type="ECO:0000256" key="1">
    <source>
        <dbReference type="ARBA" id="ARBA00007553"/>
    </source>
</evidence>
<sequence length="370" mass="40776">MNPKDNDAGRNDSSNFAEEKCKQWVESSEFSAISDDVSSLSGRSTEFNSTVADSDVNSITGDIGNINIGSVNKGNELKIVSNGGQTDINHTEILQTVFQGNNTQTFGNVQVENSNKVHIGNVTYVTGPIHIIHTGGNNLGSIQQFITNTPPVSLPSSNNGTATPAVSESTNGETEEETDAPEVVERNRDEIFVSNVSKKLNARVLRIVDRRSWLAQPALEYQDMKTPVPYVIISHTATESADTQAGMVYMVRMIQCFHIESRRWHDIAYNFLVGNDGNVYEGRGWKRVGAHTQGYNSRAIGISFVGCFMNEIPAQIAMDACRSLIERGVEQGYIQPDYKLLAHCQCSATESPGRKLFEIIKTWPHWTAEP</sequence>
<dbReference type="Proteomes" id="UP000069940">
    <property type="component" value="Unassembled WGS sequence"/>
</dbReference>
<organism evidence="7 8">
    <name type="scientific">Aedes albopictus</name>
    <name type="common">Asian tiger mosquito</name>
    <name type="synonym">Stegomyia albopicta</name>
    <dbReference type="NCBI Taxonomy" id="7160"/>
    <lineage>
        <taxon>Eukaryota</taxon>
        <taxon>Metazoa</taxon>
        <taxon>Ecdysozoa</taxon>
        <taxon>Arthropoda</taxon>
        <taxon>Hexapoda</taxon>
        <taxon>Insecta</taxon>
        <taxon>Pterygota</taxon>
        <taxon>Neoptera</taxon>
        <taxon>Endopterygota</taxon>
        <taxon>Diptera</taxon>
        <taxon>Nematocera</taxon>
        <taxon>Culicoidea</taxon>
        <taxon>Culicidae</taxon>
        <taxon>Culicinae</taxon>
        <taxon>Aedini</taxon>
        <taxon>Aedes</taxon>
        <taxon>Stegomyia</taxon>
    </lineage>
</organism>
<name>A0ABM1ZCE9_AEDAL</name>
<evidence type="ECO:0000259" key="5">
    <source>
        <dbReference type="SMART" id="SM00644"/>
    </source>
</evidence>
<feature type="domain" description="Peptidoglycan recognition protein family" evidence="6">
    <location>
        <begin position="205"/>
        <end position="347"/>
    </location>
</feature>
<dbReference type="GeneID" id="109415577"/>
<evidence type="ECO:0000256" key="2">
    <source>
        <dbReference type="ARBA" id="ARBA00022588"/>
    </source>
</evidence>
<dbReference type="SMART" id="SM00644">
    <property type="entry name" value="Ami_2"/>
    <property type="match status" value="1"/>
</dbReference>
<dbReference type="SUPFAM" id="SSF55846">
    <property type="entry name" value="N-acetylmuramoyl-L-alanine amidase-like"/>
    <property type="match status" value="1"/>
</dbReference>
<evidence type="ECO:0000313" key="8">
    <source>
        <dbReference type="Proteomes" id="UP000069940"/>
    </source>
</evidence>
<protein>
    <submittedName>
        <fullName evidence="7">Uncharacterized protein</fullName>
    </submittedName>
</protein>